<dbReference type="AlphaFoldDB" id="A0A8H7BZ78"/>
<dbReference type="InterPro" id="IPR043127">
    <property type="entry name" value="Sec-1-like_dom3a"/>
</dbReference>
<accession>A0A8H7BZ78</accession>
<proteinExistence type="inferred from homology"/>
<dbReference type="InterPro" id="IPR027482">
    <property type="entry name" value="Sec1-like_dom2"/>
</dbReference>
<dbReference type="PIRSF" id="PIRSF005715">
    <property type="entry name" value="VPS45_Sec1"/>
    <property type="match status" value="1"/>
</dbReference>
<evidence type="ECO:0000256" key="2">
    <source>
        <dbReference type="SAM" id="MobiDB-lite"/>
    </source>
</evidence>
<dbReference type="Pfam" id="PF00995">
    <property type="entry name" value="Sec1"/>
    <property type="match status" value="1"/>
</dbReference>
<protein>
    <submittedName>
        <fullName evidence="3">Vacuolar sorting protein VPS33/slp1</fullName>
    </submittedName>
</protein>
<name>A0A8H7BZ78_9FUNG</name>
<dbReference type="PANTHER" id="PTHR11679">
    <property type="entry name" value="VESICLE PROTEIN SORTING-ASSOCIATED"/>
    <property type="match status" value="1"/>
</dbReference>
<dbReference type="SUPFAM" id="SSF56815">
    <property type="entry name" value="Sec1/munc18-like (SM) proteins"/>
    <property type="match status" value="1"/>
</dbReference>
<gene>
    <name evidence="3" type="primary">SEC1</name>
    <name evidence="3" type="ORF">EC973_007722</name>
</gene>
<reference evidence="3" key="1">
    <citation type="submission" date="2020-01" db="EMBL/GenBank/DDBJ databases">
        <title>Genome Sequencing of Three Apophysomyces-Like Fungal Strains Confirms a Novel Fungal Genus in the Mucoromycota with divergent Burkholderia-like Endosymbiotic Bacteria.</title>
        <authorList>
            <person name="Stajich J.E."/>
            <person name="Macias A.M."/>
            <person name="Carter-House D."/>
            <person name="Lovett B."/>
            <person name="Kasson L.R."/>
            <person name="Berry K."/>
            <person name="Grigoriev I."/>
            <person name="Chang Y."/>
            <person name="Spatafora J."/>
            <person name="Kasson M.T."/>
        </authorList>
    </citation>
    <scope>NUCLEOTIDE SEQUENCE</scope>
    <source>
        <strain evidence="3">NRRL A-21654</strain>
    </source>
</reference>
<dbReference type="InterPro" id="IPR036045">
    <property type="entry name" value="Sec1-like_sf"/>
</dbReference>
<dbReference type="GO" id="GO:0016192">
    <property type="term" value="P:vesicle-mediated transport"/>
    <property type="evidence" value="ECO:0007669"/>
    <property type="project" value="InterPro"/>
</dbReference>
<dbReference type="Gene3D" id="3.40.50.1910">
    <property type="match status" value="1"/>
</dbReference>
<feature type="compositionally biased region" description="Basic and acidic residues" evidence="2">
    <location>
        <begin position="437"/>
        <end position="450"/>
    </location>
</feature>
<feature type="region of interest" description="Disordered" evidence="2">
    <location>
        <begin position="602"/>
        <end position="633"/>
    </location>
</feature>
<dbReference type="Gene3D" id="3.90.830.10">
    <property type="entry name" value="Syntaxin Binding Protein 1, Chain A, domain 2"/>
    <property type="match status" value="1"/>
</dbReference>
<keyword evidence="4" id="KW-1185">Reference proteome</keyword>
<feature type="compositionally biased region" description="Polar residues" evidence="2">
    <location>
        <begin position="602"/>
        <end position="624"/>
    </location>
</feature>
<comment type="caution">
    <text evidence="3">The sequence shown here is derived from an EMBL/GenBank/DDBJ whole genome shotgun (WGS) entry which is preliminary data.</text>
</comment>
<comment type="similarity">
    <text evidence="1">Belongs to the STXBP/unc-18/SEC1 family.</text>
</comment>
<dbReference type="InterPro" id="IPR001619">
    <property type="entry name" value="Sec1-like"/>
</dbReference>
<feature type="region of interest" description="Disordered" evidence="2">
    <location>
        <begin position="434"/>
        <end position="454"/>
    </location>
</feature>
<dbReference type="EMBL" id="JABAYA010000006">
    <property type="protein sequence ID" value="KAF7731891.1"/>
    <property type="molecule type" value="Genomic_DNA"/>
</dbReference>
<sequence>MVLVVENIEKPRQPYPSVEAVYILTPCIESCTRLVDDFSRDDGPMYAAAHVHFINGLDNAVFTDFTRKLKATGADKYIQSLKEMYVDFLVREQSVYILDDERKFNTLFGNDLSSGGGNRSSSASKIEGELEDIAKQVLCLCVTLGENPLIRYHRPLDVQGTINRNIPWHLAKLVQAELDNFCKINPEFPPPRDPPLPRGTLILLDRTIDPISPFLHEFTYQAMIADLLKNEETAAGLKYSYEYTQEDGTTKDQEITLNDQDTVYTSIRHMHIASTTEKLIEEFNAFTTENKTTSGGQNSVRSLNDMKQVIANLPQFQEMKTKFSAHMTIASDCMSEFTKQNLETIGLLEQNMACGETPEGNAPKHLVEELVPILDDPYTSQMIKTRLIMLWIATSDKVDTEELQLLLAHARLDQEYKEAIENLSLLGVQLSKSANKQGEKTKKDKKKRESVASQQDVPFDLSRYVPVVKRVAEGHIKETIDQSLFPLLRVAEPESLRRNSTHTRKQVPQLRVYKTQWHKKSTGNNAAPKPPSGPPVIIFVVGGMTYSEMRSAYELAETFDREVYIGSTHIITPDKFVNSLSMLDKKPPPPKSVVPPYTTNVHTAAPPRTTSAGETPIPSNSSRMSGHKLLGKW</sequence>
<dbReference type="Gene3D" id="3.40.50.2060">
    <property type="match status" value="1"/>
</dbReference>
<dbReference type="InterPro" id="IPR043154">
    <property type="entry name" value="Sec-1-like_dom1"/>
</dbReference>
<dbReference type="OrthoDB" id="2228at2759"/>
<evidence type="ECO:0000313" key="4">
    <source>
        <dbReference type="Proteomes" id="UP000605846"/>
    </source>
</evidence>
<dbReference type="Gene3D" id="1.25.40.60">
    <property type="match status" value="1"/>
</dbReference>
<organism evidence="3 4">
    <name type="scientific">Apophysomyces ossiformis</name>
    <dbReference type="NCBI Taxonomy" id="679940"/>
    <lineage>
        <taxon>Eukaryota</taxon>
        <taxon>Fungi</taxon>
        <taxon>Fungi incertae sedis</taxon>
        <taxon>Mucoromycota</taxon>
        <taxon>Mucoromycotina</taxon>
        <taxon>Mucoromycetes</taxon>
        <taxon>Mucorales</taxon>
        <taxon>Mucorineae</taxon>
        <taxon>Mucoraceae</taxon>
        <taxon>Apophysomyces</taxon>
    </lineage>
</organism>
<dbReference type="Proteomes" id="UP000605846">
    <property type="component" value="Unassembled WGS sequence"/>
</dbReference>
<evidence type="ECO:0000256" key="1">
    <source>
        <dbReference type="ARBA" id="ARBA00009884"/>
    </source>
</evidence>
<evidence type="ECO:0000313" key="3">
    <source>
        <dbReference type="EMBL" id="KAF7731891.1"/>
    </source>
</evidence>